<name>A0ACC0ISB1_9ERIC</name>
<dbReference type="EMBL" id="CM045760">
    <property type="protein sequence ID" value="KAI8027807.1"/>
    <property type="molecule type" value="Genomic_DNA"/>
</dbReference>
<comment type="caution">
    <text evidence="1">The sequence shown here is derived from an EMBL/GenBank/DDBJ whole genome shotgun (WGS) entry which is preliminary data.</text>
</comment>
<sequence length="138" mass="15480">MALLKFTDTIKSSIFGHELDMHKIASNGSRVIDGALLTVDYWQQGLVLEHLFIEHFAVWIQFHGLPLECYTEEAGFRLGQAVGEVIWIDLDPVLLRNIQRGNVVKGLFGEKGKQTALARGKFRDRSKGSGEGSLRIQK</sequence>
<dbReference type="Proteomes" id="UP001060215">
    <property type="component" value="Chromosome 3"/>
</dbReference>
<keyword evidence="2" id="KW-1185">Reference proteome</keyword>
<proteinExistence type="predicted"/>
<gene>
    <name evidence="1" type="ORF">LOK49_LG02G02191</name>
</gene>
<reference evidence="1 2" key="1">
    <citation type="journal article" date="2022" name="Plant J.">
        <title>Chromosome-level genome of Camellia lanceoleosa provides a valuable resource for understanding genome evolution and self-incompatibility.</title>
        <authorList>
            <person name="Gong W."/>
            <person name="Xiao S."/>
            <person name="Wang L."/>
            <person name="Liao Z."/>
            <person name="Chang Y."/>
            <person name="Mo W."/>
            <person name="Hu G."/>
            <person name="Li W."/>
            <person name="Zhao G."/>
            <person name="Zhu H."/>
            <person name="Hu X."/>
            <person name="Ji K."/>
            <person name="Xiang X."/>
            <person name="Song Q."/>
            <person name="Yuan D."/>
            <person name="Jin S."/>
            <person name="Zhang L."/>
        </authorList>
    </citation>
    <scope>NUCLEOTIDE SEQUENCE [LARGE SCALE GENOMIC DNA]</scope>
    <source>
        <strain evidence="1">SQ_2022a</strain>
    </source>
</reference>
<organism evidence="1 2">
    <name type="scientific">Camellia lanceoleosa</name>
    <dbReference type="NCBI Taxonomy" id="1840588"/>
    <lineage>
        <taxon>Eukaryota</taxon>
        <taxon>Viridiplantae</taxon>
        <taxon>Streptophyta</taxon>
        <taxon>Embryophyta</taxon>
        <taxon>Tracheophyta</taxon>
        <taxon>Spermatophyta</taxon>
        <taxon>Magnoliopsida</taxon>
        <taxon>eudicotyledons</taxon>
        <taxon>Gunneridae</taxon>
        <taxon>Pentapetalae</taxon>
        <taxon>asterids</taxon>
        <taxon>Ericales</taxon>
        <taxon>Theaceae</taxon>
        <taxon>Camellia</taxon>
    </lineage>
</organism>
<accession>A0ACC0ISB1</accession>
<evidence type="ECO:0000313" key="2">
    <source>
        <dbReference type="Proteomes" id="UP001060215"/>
    </source>
</evidence>
<protein>
    <submittedName>
        <fullName evidence="1">Uncharacterized protein</fullName>
    </submittedName>
</protein>
<evidence type="ECO:0000313" key="1">
    <source>
        <dbReference type="EMBL" id="KAI8027807.1"/>
    </source>
</evidence>